<keyword evidence="8" id="KW-0472">Membrane</keyword>
<dbReference type="PROSITE" id="PS00211">
    <property type="entry name" value="ABC_TRANSPORTER_1"/>
    <property type="match status" value="1"/>
</dbReference>
<evidence type="ECO:0000256" key="2">
    <source>
        <dbReference type="ARBA" id="ARBA00022448"/>
    </source>
</evidence>
<dbReference type="Gene3D" id="3.40.50.300">
    <property type="entry name" value="P-loop containing nucleotide triphosphate hydrolases"/>
    <property type="match status" value="1"/>
</dbReference>
<keyword evidence="6 10" id="KW-0067">ATP-binding</keyword>
<dbReference type="CDD" id="cd03293">
    <property type="entry name" value="ABC_NrtD_SsuB_transporters"/>
    <property type="match status" value="1"/>
</dbReference>
<sequence>MPHLALESVSLRYDGGAPVLSNVSLDIASGEFVVVVGRSGCGKTSLLNLAAGFLHPTSGRVLVDDRPVAGPGAERAVVFQNDALFPWLSTAENVAFAARLAGASAAERRLQADRALEIVGLAGLGDRPVWQLSGGQRQRVGLARALAAEPDFLLMDEPLGALDAMTRETLQDLLLQTWGRNRAGTLLITHGVEEALYLATQIIVMAPGPGRIIRRLDVDFGRRRLAGESARSIKASPAFVEAREDLLDSIFEREAA</sequence>
<dbReference type="RefSeq" id="WP_266342722.1">
    <property type="nucleotide sequence ID" value="NZ_JAPKNH010000002.1"/>
</dbReference>
<keyword evidence="2" id="KW-0813">Transport</keyword>
<keyword evidence="3" id="KW-1003">Cell membrane</keyword>
<evidence type="ECO:0000256" key="5">
    <source>
        <dbReference type="ARBA" id="ARBA00022741"/>
    </source>
</evidence>
<evidence type="ECO:0000256" key="4">
    <source>
        <dbReference type="ARBA" id="ARBA00022519"/>
    </source>
</evidence>
<dbReference type="PROSITE" id="PS50893">
    <property type="entry name" value="ABC_TRANSPORTER_2"/>
    <property type="match status" value="1"/>
</dbReference>
<dbReference type="PANTHER" id="PTHR42788:SF18">
    <property type="entry name" value="TAURINE IMPORT ATP-BINDING PROTEIN TAUB"/>
    <property type="match status" value="1"/>
</dbReference>
<dbReference type="Proteomes" id="UP001596150">
    <property type="component" value="Unassembled WGS sequence"/>
</dbReference>
<dbReference type="InterPro" id="IPR003439">
    <property type="entry name" value="ABC_transporter-like_ATP-bd"/>
</dbReference>
<dbReference type="InterPro" id="IPR017871">
    <property type="entry name" value="ABC_transporter-like_CS"/>
</dbReference>
<dbReference type="SUPFAM" id="SSF52540">
    <property type="entry name" value="P-loop containing nucleoside triphosphate hydrolases"/>
    <property type="match status" value="1"/>
</dbReference>
<organism evidence="10 11">
    <name type="scientific">Kaistia terrae</name>
    <dbReference type="NCBI Taxonomy" id="537017"/>
    <lineage>
        <taxon>Bacteria</taxon>
        <taxon>Pseudomonadati</taxon>
        <taxon>Pseudomonadota</taxon>
        <taxon>Alphaproteobacteria</taxon>
        <taxon>Hyphomicrobiales</taxon>
        <taxon>Kaistiaceae</taxon>
        <taxon>Kaistia</taxon>
    </lineage>
</organism>
<evidence type="ECO:0000259" key="9">
    <source>
        <dbReference type="PROSITE" id="PS50893"/>
    </source>
</evidence>
<keyword evidence="4" id="KW-0997">Cell inner membrane</keyword>
<keyword evidence="11" id="KW-1185">Reference proteome</keyword>
<dbReference type="InterPro" id="IPR003593">
    <property type="entry name" value="AAA+_ATPase"/>
</dbReference>
<gene>
    <name evidence="10" type="ORF">ACFPP9_02850</name>
</gene>
<reference evidence="11" key="1">
    <citation type="journal article" date="2019" name="Int. J. Syst. Evol. Microbiol.">
        <title>The Global Catalogue of Microorganisms (GCM) 10K type strain sequencing project: providing services to taxonomists for standard genome sequencing and annotation.</title>
        <authorList>
            <consortium name="The Broad Institute Genomics Platform"/>
            <consortium name="The Broad Institute Genome Sequencing Center for Infectious Disease"/>
            <person name="Wu L."/>
            <person name="Ma J."/>
        </authorList>
    </citation>
    <scope>NUCLEOTIDE SEQUENCE [LARGE SCALE GENOMIC DNA]</scope>
    <source>
        <strain evidence="11">KACC 12633</strain>
    </source>
</reference>
<evidence type="ECO:0000256" key="7">
    <source>
        <dbReference type="ARBA" id="ARBA00022967"/>
    </source>
</evidence>
<dbReference type="InterPro" id="IPR050166">
    <property type="entry name" value="ABC_transporter_ATP-bind"/>
</dbReference>
<evidence type="ECO:0000313" key="10">
    <source>
        <dbReference type="EMBL" id="MFC5514695.1"/>
    </source>
</evidence>
<dbReference type="EMBL" id="JBHSML010000002">
    <property type="protein sequence ID" value="MFC5514695.1"/>
    <property type="molecule type" value="Genomic_DNA"/>
</dbReference>
<feature type="domain" description="ABC transporter" evidence="9">
    <location>
        <begin position="4"/>
        <end position="232"/>
    </location>
</feature>
<name>A0ABW0PQ93_9HYPH</name>
<dbReference type="InterPro" id="IPR027417">
    <property type="entry name" value="P-loop_NTPase"/>
</dbReference>
<comment type="caution">
    <text evidence="10">The sequence shown here is derived from an EMBL/GenBank/DDBJ whole genome shotgun (WGS) entry which is preliminary data.</text>
</comment>
<dbReference type="SMART" id="SM00382">
    <property type="entry name" value="AAA"/>
    <property type="match status" value="1"/>
</dbReference>
<evidence type="ECO:0000313" key="11">
    <source>
        <dbReference type="Proteomes" id="UP001596150"/>
    </source>
</evidence>
<evidence type="ECO:0000256" key="6">
    <source>
        <dbReference type="ARBA" id="ARBA00022840"/>
    </source>
</evidence>
<evidence type="ECO:0000256" key="1">
    <source>
        <dbReference type="ARBA" id="ARBA00005417"/>
    </source>
</evidence>
<dbReference type="PANTHER" id="PTHR42788">
    <property type="entry name" value="TAURINE IMPORT ATP-BINDING PROTEIN-RELATED"/>
    <property type="match status" value="1"/>
</dbReference>
<dbReference type="Pfam" id="PF00005">
    <property type="entry name" value="ABC_tran"/>
    <property type="match status" value="1"/>
</dbReference>
<comment type="similarity">
    <text evidence="1">Belongs to the ABC transporter superfamily.</text>
</comment>
<evidence type="ECO:0000256" key="3">
    <source>
        <dbReference type="ARBA" id="ARBA00022475"/>
    </source>
</evidence>
<accession>A0ABW0PQ93</accession>
<keyword evidence="5" id="KW-0547">Nucleotide-binding</keyword>
<evidence type="ECO:0000256" key="8">
    <source>
        <dbReference type="ARBA" id="ARBA00023136"/>
    </source>
</evidence>
<dbReference type="GO" id="GO:0005524">
    <property type="term" value="F:ATP binding"/>
    <property type="evidence" value="ECO:0007669"/>
    <property type="project" value="UniProtKB-KW"/>
</dbReference>
<protein>
    <submittedName>
        <fullName evidence="10">Taurine ABC transporter ATP-binding protein</fullName>
    </submittedName>
</protein>
<keyword evidence="7" id="KW-1278">Translocase</keyword>
<proteinExistence type="inferred from homology"/>